<protein>
    <recommendedName>
        <fullName evidence="1">DUF4873 domain-containing protein</fullName>
    </recommendedName>
</protein>
<evidence type="ECO:0000313" key="3">
    <source>
        <dbReference type="Proteomes" id="UP000053405"/>
    </source>
</evidence>
<dbReference type="eggNOG" id="ENOG50339QI">
    <property type="taxonomic scope" value="Bacteria"/>
</dbReference>
<dbReference type="STRING" id="1121927.GOHSU_30_00290"/>
<gene>
    <name evidence="2" type="ORF">GOHSU_30_00290</name>
</gene>
<dbReference type="InterPro" id="IPR032371">
    <property type="entry name" value="DUF4873"/>
</dbReference>
<dbReference type="EMBL" id="BANT01000030">
    <property type="protein sequence ID" value="GAC58105.1"/>
    <property type="molecule type" value="Genomic_DNA"/>
</dbReference>
<dbReference type="Proteomes" id="UP000053405">
    <property type="component" value="Unassembled WGS sequence"/>
</dbReference>
<name>L7LAE2_9ACTN</name>
<dbReference type="AlphaFoldDB" id="L7LAE2"/>
<dbReference type="OrthoDB" id="3683556at2"/>
<evidence type="ECO:0000259" key="1">
    <source>
        <dbReference type="Pfam" id="PF16170"/>
    </source>
</evidence>
<accession>L7LAE2</accession>
<reference evidence="2 3" key="1">
    <citation type="submission" date="2012-12" db="EMBL/GenBank/DDBJ databases">
        <title>Whole genome shotgun sequence of Gordonia hirsuta NBRC 16056.</title>
        <authorList>
            <person name="Isaki-Nakamura S."/>
            <person name="Hosoyama A."/>
            <person name="Tsuchikane K."/>
            <person name="Katsumata H."/>
            <person name="Baba S."/>
            <person name="Yamazaki S."/>
            <person name="Fujita N."/>
        </authorList>
    </citation>
    <scope>NUCLEOTIDE SEQUENCE [LARGE SCALE GENOMIC DNA]</scope>
    <source>
        <strain evidence="2 3">NBRC 16056</strain>
    </source>
</reference>
<dbReference type="RefSeq" id="WP_005941575.1">
    <property type="nucleotide sequence ID" value="NZ_ATVK01000054.1"/>
</dbReference>
<sequence length="125" mass="14208">MTTRFNDDPHEESDYIGPATIIIRGTEIETDVELRGYREPIDGIFRWIGRTSKNKKLAELVGDLQRQKAVIRTSHSAREAYVGDPDFWGRYRIVGKSTPPYHVETDLAKVEAEAEAHAQERTPPA</sequence>
<comment type="caution">
    <text evidence="2">The sequence shown here is derived from an EMBL/GenBank/DDBJ whole genome shotgun (WGS) entry which is preliminary data.</text>
</comment>
<feature type="domain" description="DUF4873" evidence="1">
    <location>
        <begin position="12"/>
        <end position="103"/>
    </location>
</feature>
<evidence type="ECO:0000313" key="2">
    <source>
        <dbReference type="EMBL" id="GAC58105.1"/>
    </source>
</evidence>
<organism evidence="2 3">
    <name type="scientific">Gordonia hirsuta DSM 44140 = NBRC 16056</name>
    <dbReference type="NCBI Taxonomy" id="1121927"/>
    <lineage>
        <taxon>Bacteria</taxon>
        <taxon>Bacillati</taxon>
        <taxon>Actinomycetota</taxon>
        <taxon>Actinomycetes</taxon>
        <taxon>Mycobacteriales</taxon>
        <taxon>Gordoniaceae</taxon>
        <taxon>Gordonia</taxon>
    </lineage>
</organism>
<keyword evidence="3" id="KW-1185">Reference proteome</keyword>
<dbReference type="Pfam" id="PF16170">
    <property type="entry name" value="DUF4873"/>
    <property type="match status" value="1"/>
</dbReference>
<proteinExistence type="predicted"/>